<dbReference type="EMBL" id="VHII01000004">
    <property type="protein sequence ID" value="KAF1391387.1"/>
    <property type="molecule type" value="Genomic_DNA"/>
</dbReference>
<organism evidence="1 2">
    <name type="scientific">Perca fluviatilis</name>
    <name type="common">European perch</name>
    <dbReference type="NCBI Taxonomy" id="8168"/>
    <lineage>
        <taxon>Eukaryota</taxon>
        <taxon>Metazoa</taxon>
        <taxon>Chordata</taxon>
        <taxon>Craniata</taxon>
        <taxon>Vertebrata</taxon>
        <taxon>Euteleostomi</taxon>
        <taxon>Actinopterygii</taxon>
        <taxon>Neopterygii</taxon>
        <taxon>Teleostei</taxon>
        <taxon>Neoteleostei</taxon>
        <taxon>Acanthomorphata</taxon>
        <taxon>Eupercaria</taxon>
        <taxon>Perciformes</taxon>
        <taxon>Percoidei</taxon>
        <taxon>Percidae</taxon>
        <taxon>Percinae</taxon>
        <taxon>Perca</taxon>
    </lineage>
</organism>
<proteinExistence type="predicted"/>
<comment type="caution">
    <text evidence="1">The sequence shown here is derived from an EMBL/GenBank/DDBJ whole genome shotgun (WGS) entry which is preliminary data.</text>
</comment>
<dbReference type="AlphaFoldDB" id="A0A6A5EPS2"/>
<reference evidence="1 2" key="1">
    <citation type="submission" date="2019-06" db="EMBL/GenBank/DDBJ databases">
        <title>A chromosome-scale genome assembly of the European perch, Perca fluviatilis.</title>
        <authorList>
            <person name="Roques C."/>
            <person name="Zahm M."/>
            <person name="Cabau C."/>
            <person name="Klopp C."/>
            <person name="Bouchez O."/>
            <person name="Donnadieu C."/>
            <person name="Kuhl H."/>
            <person name="Gislard M."/>
            <person name="Guendouz S."/>
            <person name="Journot L."/>
            <person name="Haffray P."/>
            <person name="Bestin A."/>
            <person name="Morvezen R."/>
            <person name="Feron R."/>
            <person name="Wen M."/>
            <person name="Jouanno E."/>
            <person name="Herpin A."/>
            <person name="Schartl M."/>
            <person name="Postlethwait J."/>
            <person name="Schaerlinger B."/>
            <person name="Chardard D."/>
            <person name="Lecocq T."/>
            <person name="Poncet C."/>
            <person name="Jaffrelo L."/>
            <person name="Lampietro C."/>
            <person name="Guiguen Y."/>
        </authorList>
    </citation>
    <scope>NUCLEOTIDE SEQUENCE [LARGE SCALE GENOMIC DNA]</scope>
    <source>
        <tissue evidence="1">Blood</tissue>
    </source>
</reference>
<protein>
    <submittedName>
        <fullName evidence="1">Uncharacterized protein</fullName>
    </submittedName>
</protein>
<name>A0A6A5EPS2_PERFL</name>
<sequence>MGPSFKVLERAKRRSNNVHRGAVDDKSFSCRADDETAGSWVERSQRNWEHVVSLPGVVKICLSTRSVSILHPSWLASSWLIARFTLYNTLRSSFTHQSAATPRYFI</sequence>
<accession>A0A6A5EPS2</accession>
<keyword evidence="2" id="KW-1185">Reference proteome</keyword>
<evidence type="ECO:0000313" key="1">
    <source>
        <dbReference type="EMBL" id="KAF1391387.1"/>
    </source>
</evidence>
<evidence type="ECO:0000313" key="2">
    <source>
        <dbReference type="Proteomes" id="UP000465112"/>
    </source>
</evidence>
<gene>
    <name evidence="1" type="ORF">PFLUV_G00041590</name>
</gene>
<dbReference type="Proteomes" id="UP000465112">
    <property type="component" value="Chromosome 4"/>
</dbReference>